<organism evidence="2 3">
    <name type="scientific">Thermobifida halotolerans</name>
    <dbReference type="NCBI Taxonomy" id="483545"/>
    <lineage>
        <taxon>Bacteria</taxon>
        <taxon>Bacillati</taxon>
        <taxon>Actinomycetota</taxon>
        <taxon>Actinomycetes</taxon>
        <taxon>Streptosporangiales</taxon>
        <taxon>Nocardiopsidaceae</taxon>
        <taxon>Thermobifida</taxon>
    </lineage>
</organism>
<feature type="transmembrane region" description="Helical" evidence="1">
    <location>
        <begin position="237"/>
        <end position="257"/>
    </location>
</feature>
<name>A0AA97M4J7_9ACTN</name>
<keyword evidence="1" id="KW-1133">Transmembrane helix</keyword>
<dbReference type="KEGG" id="thao:NI17_001955"/>
<dbReference type="GO" id="GO:0140359">
    <property type="term" value="F:ABC-type transporter activity"/>
    <property type="evidence" value="ECO:0007669"/>
    <property type="project" value="InterPro"/>
</dbReference>
<sequence>MTSTTMTRSTTTVRGGGGFGGALAAEWTKLWGLRSTWVCLAVAVLLAAATCVMAAYSIDVNGESGTATANGLTPIALILPQFAVVALASLIVTGEYATGAIRTTLTAVPRRGTMLAAKAVVGAAVSFVAGVLIGLVSLGVVAVYFGDVLEVTGADLGYGLVGAGLYLVLLTLFVLGLGAALRSTAGTVTAAIGLLVGVPMITQIIGNETLLRLGEYTPSALSGPMVSGMDTPHTPEVATLTMLAWAAAGLALGYAALRGRDA</sequence>
<feature type="transmembrane region" description="Helical" evidence="1">
    <location>
        <begin position="78"/>
        <end position="98"/>
    </location>
</feature>
<dbReference type="GO" id="GO:0005886">
    <property type="term" value="C:plasma membrane"/>
    <property type="evidence" value="ECO:0007669"/>
    <property type="project" value="UniProtKB-SubCell"/>
</dbReference>
<dbReference type="PANTHER" id="PTHR37305">
    <property type="entry name" value="INTEGRAL MEMBRANE PROTEIN-RELATED"/>
    <property type="match status" value="1"/>
</dbReference>
<evidence type="ECO:0000313" key="2">
    <source>
        <dbReference type="EMBL" id="UOE20042.1"/>
    </source>
</evidence>
<reference evidence="2" key="1">
    <citation type="submission" date="2020-10" db="EMBL/GenBank/DDBJ databases">
        <title>De novo genome project of the cellulose decomposer Thermobifida halotolerans type strain.</title>
        <authorList>
            <person name="Nagy I."/>
            <person name="Horvath B."/>
            <person name="Kukolya J."/>
            <person name="Nagy I."/>
            <person name="Orsini M."/>
        </authorList>
    </citation>
    <scope>NUCLEOTIDE SEQUENCE</scope>
    <source>
        <strain evidence="2">DSM 44931</strain>
    </source>
</reference>
<proteinExistence type="predicted"/>
<gene>
    <name evidence="2" type="ORF">NI17_001955</name>
</gene>
<evidence type="ECO:0000256" key="1">
    <source>
        <dbReference type="SAM" id="Phobius"/>
    </source>
</evidence>
<feature type="transmembrane region" description="Helical" evidence="1">
    <location>
        <begin position="119"/>
        <end position="145"/>
    </location>
</feature>
<dbReference type="PANTHER" id="PTHR37305:SF1">
    <property type="entry name" value="MEMBRANE PROTEIN"/>
    <property type="match status" value="1"/>
</dbReference>
<evidence type="ECO:0000313" key="3">
    <source>
        <dbReference type="Proteomes" id="UP000265719"/>
    </source>
</evidence>
<dbReference type="EMBL" id="CP063196">
    <property type="protein sequence ID" value="UOE20042.1"/>
    <property type="molecule type" value="Genomic_DNA"/>
</dbReference>
<keyword evidence="1" id="KW-0812">Transmembrane</keyword>
<keyword evidence="3" id="KW-1185">Reference proteome</keyword>
<dbReference type="AlphaFoldDB" id="A0AA97M4J7"/>
<protein>
    <submittedName>
        <fullName evidence="2">ABC transporter</fullName>
    </submittedName>
</protein>
<feature type="transmembrane region" description="Helical" evidence="1">
    <location>
        <begin position="188"/>
        <end position="206"/>
    </location>
</feature>
<accession>A0AA97M4J7</accession>
<dbReference type="Proteomes" id="UP000265719">
    <property type="component" value="Chromosome"/>
</dbReference>
<keyword evidence="1" id="KW-0472">Membrane</keyword>
<dbReference type="RefSeq" id="WP_084012698.1">
    <property type="nucleotide sequence ID" value="NZ_CP063196.1"/>
</dbReference>
<feature type="transmembrane region" description="Helical" evidence="1">
    <location>
        <begin position="157"/>
        <end position="181"/>
    </location>
</feature>
<feature type="transmembrane region" description="Helical" evidence="1">
    <location>
        <begin position="37"/>
        <end position="58"/>
    </location>
</feature>